<dbReference type="Proteomes" id="UP001476807">
    <property type="component" value="Unassembled WGS sequence"/>
</dbReference>
<dbReference type="GO" id="GO:0016787">
    <property type="term" value="F:hydrolase activity"/>
    <property type="evidence" value="ECO:0007669"/>
    <property type="project" value="UniProtKB-KW"/>
</dbReference>
<dbReference type="InterPro" id="IPR021860">
    <property type="entry name" value="Peptidase_S12_Pab87-rel_C"/>
</dbReference>
<dbReference type="SUPFAM" id="SSF56601">
    <property type="entry name" value="beta-lactamase/transpeptidase-like"/>
    <property type="match status" value="1"/>
</dbReference>
<dbReference type="PANTHER" id="PTHR46825">
    <property type="entry name" value="D-ALANYL-D-ALANINE-CARBOXYPEPTIDASE/ENDOPEPTIDASE AMPH"/>
    <property type="match status" value="1"/>
</dbReference>
<feature type="signal peptide" evidence="3">
    <location>
        <begin position="1"/>
        <end position="32"/>
    </location>
</feature>
<evidence type="ECO:0000313" key="6">
    <source>
        <dbReference type="EMBL" id="MER2999029.1"/>
    </source>
</evidence>
<evidence type="ECO:0000256" key="3">
    <source>
        <dbReference type="SAM" id="SignalP"/>
    </source>
</evidence>
<keyword evidence="7" id="KW-1185">Reference proteome</keyword>
<feature type="domain" description="Beta-lactamase-related" evidence="4">
    <location>
        <begin position="55"/>
        <end position="341"/>
    </location>
</feature>
<dbReference type="PANTHER" id="PTHR46825:SF11">
    <property type="entry name" value="PENICILLIN-BINDING PROTEIN 4"/>
    <property type="match status" value="1"/>
</dbReference>
<dbReference type="Gene3D" id="3.40.710.10">
    <property type="entry name" value="DD-peptidase/beta-lactamase superfamily"/>
    <property type="match status" value="1"/>
</dbReference>
<dbReference type="InterPro" id="IPR001466">
    <property type="entry name" value="Beta-lactam-related"/>
</dbReference>
<keyword evidence="3" id="KW-0732">Signal</keyword>
<dbReference type="InterPro" id="IPR050491">
    <property type="entry name" value="AmpC-like"/>
</dbReference>
<feature type="domain" description="Peptidase S12 Pab87-related C-terminal" evidence="5">
    <location>
        <begin position="373"/>
        <end position="446"/>
    </location>
</feature>
<name>A0ABV1RXB8_9BACT</name>
<dbReference type="RefSeq" id="WP_350413584.1">
    <property type="nucleotide sequence ID" value="NZ_JBEOKT010000017.1"/>
</dbReference>
<dbReference type="InterPro" id="IPR012338">
    <property type="entry name" value="Beta-lactam/transpept-like"/>
</dbReference>
<comment type="subcellular location">
    <subcellularLocation>
        <location evidence="1">Membrane</location>
    </subcellularLocation>
</comment>
<accession>A0ABV1RXB8</accession>
<evidence type="ECO:0000259" key="5">
    <source>
        <dbReference type="Pfam" id="PF11954"/>
    </source>
</evidence>
<keyword evidence="2" id="KW-0472">Membrane</keyword>
<organism evidence="6 7">
    <name type="scientific">Pontibacter populi</name>
    <dbReference type="NCBI Taxonomy" id="890055"/>
    <lineage>
        <taxon>Bacteria</taxon>
        <taxon>Pseudomonadati</taxon>
        <taxon>Bacteroidota</taxon>
        <taxon>Cytophagia</taxon>
        <taxon>Cytophagales</taxon>
        <taxon>Hymenobacteraceae</taxon>
        <taxon>Pontibacter</taxon>
    </lineage>
</organism>
<evidence type="ECO:0000256" key="1">
    <source>
        <dbReference type="ARBA" id="ARBA00004370"/>
    </source>
</evidence>
<reference evidence="6 7" key="1">
    <citation type="submission" date="2024-06" db="EMBL/GenBank/DDBJ databases">
        <title>Pontibacter populi HYL7-15.</title>
        <authorList>
            <person name="Kim M.K."/>
        </authorList>
    </citation>
    <scope>NUCLEOTIDE SEQUENCE [LARGE SCALE GENOMIC DNA]</scope>
    <source>
        <strain evidence="6 7">HYL7-15</strain>
    </source>
</reference>
<dbReference type="Pfam" id="PF11954">
    <property type="entry name" value="DUF3471"/>
    <property type="match status" value="1"/>
</dbReference>
<protein>
    <submittedName>
        <fullName evidence="6">Serine hydrolase</fullName>
    </submittedName>
</protein>
<evidence type="ECO:0000256" key="2">
    <source>
        <dbReference type="ARBA" id="ARBA00023136"/>
    </source>
</evidence>
<dbReference type="EMBL" id="JBEOKT010000017">
    <property type="protein sequence ID" value="MER2999029.1"/>
    <property type="molecule type" value="Genomic_DNA"/>
</dbReference>
<gene>
    <name evidence="6" type="ORF">ABS362_15860</name>
</gene>
<dbReference type="Pfam" id="PF00144">
    <property type="entry name" value="Beta-lactamase"/>
    <property type="match status" value="1"/>
</dbReference>
<feature type="chain" id="PRO_5046553778" evidence="3">
    <location>
        <begin position="33"/>
        <end position="458"/>
    </location>
</feature>
<evidence type="ECO:0000313" key="7">
    <source>
        <dbReference type="Proteomes" id="UP001476807"/>
    </source>
</evidence>
<keyword evidence="6" id="KW-0378">Hydrolase</keyword>
<proteinExistence type="predicted"/>
<sequence>MKKSIINSLFVAKRVAVAIVVTVAFSVNSAYAQVQKDVTNKLHEYLGAHLVQGTFSGIVTVTEHGKPVYSQGFGMANYAEQLPNGADVKYRLGSISKSFTAVLVMQLQEQGKLNVQDNVSKYLPDFPNGDKITLHHLLSSTSGLPDFVNFWKEVNTKPATITDILALVKDKPLEFEPGTKWKYSSTGFVVLAQVIEQVTGKPYQKVLAQQILKPLKMHSTGVEFSKPVNGLALGYNHDGLHRKLANPIDMSWCHAAGAIYSTPTDMAKFDAGLTGNKLLSDASKKQMFTPVMKDYGYGWVIDSVAGQQRISHSGAINGFKANFIRLPETGITITILSNYESQQVNGPISKDVTAIVLGEKYQVPVVHNITPLSDSQLAAYVGEYQVAPKVSFKVKLEDGQLFAEGPNNDVFQMFPEAEDKFFLKVAPALITFEKDAEGKIAKMLMHHGGRTMPAARIN</sequence>
<evidence type="ECO:0000259" key="4">
    <source>
        <dbReference type="Pfam" id="PF00144"/>
    </source>
</evidence>
<comment type="caution">
    <text evidence="6">The sequence shown here is derived from an EMBL/GenBank/DDBJ whole genome shotgun (WGS) entry which is preliminary data.</text>
</comment>